<dbReference type="InterPro" id="IPR000073">
    <property type="entry name" value="AB_hydrolase_1"/>
</dbReference>
<proteinExistence type="predicted"/>
<evidence type="ECO:0000259" key="2">
    <source>
        <dbReference type="Pfam" id="PF00561"/>
    </source>
</evidence>
<protein>
    <recommendedName>
        <fullName evidence="2">AB hydrolase-1 domain-containing protein</fullName>
    </recommendedName>
</protein>
<dbReference type="Gene3D" id="3.40.50.1820">
    <property type="entry name" value="alpha/beta hydrolase"/>
    <property type="match status" value="1"/>
</dbReference>
<feature type="compositionally biased region" description="Polar residues" evidence="1">
    <location>
        <begin position="221"/>
        <end position="250"/>
    </location>
</feature>
<dbReference type="SUPFAM" id="SSF53474">
    <property type="entry name" value="alpha/beta-Hydrolases"/>
    <property type="match status" value="1"/>
</dbReference>
<feature type="compositionally biased region" description="Polar residues" evidence="1">
    <location>
        <begin position="137"/>
        <end position="147"/>
    </location>
</feature>
<organism evidence="3 4">
    <name type="scientific">Podila minutissima</name>
    <dbReference type="NCBI Taxonomy" id="64525"/>
    <lineage>
        <taxon>Eukaryota</taxon>
        <taxon>Fungi</taxon>
        <taxon>Fungi incertae sedis</taxon>
        <taxon>Mucoromycota</taxon>
        <taxon>Mortierellomycotina</taxon>
        <taxon>Mortierellomycetes</taxon>
        <taxon>Mortierellales</taxon>
        <taxon>Mortierellaceae</taxon>
        <taxon>Podila</taxon>
    </lineage>
</organism>
<feature type="compositionally biased region" description="Low complexity" evidence="1">
    <location>
        <begin position="617"/>
        <end position="660"/>
    </location>
</feature>
<sequence length="709" mass="77217">MQKTNTNGIPFLRRPSAAAPPVAYANPAATQFLRLGVGIDHVDVDQSDDEDVIYQGIEHGMEGHHETDLSEEDEEEEDDDEENIQESVHGNEGENVGKEQTAVGRGAISSTSVSPANREAEGVAIDDLAHTQAHQGHLNNISDSTNSHSRKIDHEDGVFSSHNNDSNIKVQTKKKHHRSKSQALLDSDDILINNNILEDINNSHKGVKKDEYNNIPMPTAPGSSSWPQNHPCTPGASTTGKHGKTTSQGLPTYHEKFSTKIHGSSPLSNGNTITAPPLTRTLSSQKSLTPSHPGVPNNTQNTPQARRFAEKEGFITIHAWKIHYKVCYPTFDPLYPTNGNGRNIVLFHDALSNLGTWSKTQQTLADRTGCRVLSYDRVGYGHSDKPSSWPKNANPYKNGGVMAICQTLLDTLGMSQNLILIGNGTGATIASALALSKPSSIRSLILVAPSIIDESPPLYLRACVSYPAPLSWIYRRLYGNHGPLQQFYYKPATIMSDLKTVDMYVAPTKVEGFWRGLTNATKFRSSFRINKHLSKLTELSTLVITGDVDDVVPTIETLRLFETLQTVRHHNVPQVLKIIKHSGHLPQEEKPTEFIKVTSFFIKKVCLGSLSRERSVSGRSMTSRRMSGGVVRSSSKKSANGEAPASEGGPSRAPGAGARRASTKAITDANTQANAHANTRGGAFVPVPQSPPQNRAHYSPPATAQVKAY</sequence>
<evidence type="ECO:0000313" key="4">
    <source>
        <dbReference type="Proteomes" id="UP000696485"/>
    </source>
</evidence>
<dbReference type="PRINTS" id="PR00111">
    <property type="entry name" value="ABHYDROLASE"/>
</dbReference>
<feature type="compositionally biased region" description="Polar residues" evidence="1">
    <location>
        <begin position="664"/>
        <end position="677"/>
    </location>
</feature>
<gene>
    <name evidence="3" type="ORF">BG006_009977</name>
</gene>
<feature type="compositionally biased region" description="Basic residues" evidence="1">
    <location>
        <begin position="171"/>
        <end position="180"/>
    </location>
</feature>
<feature type="compositionally biased region" description="Polar residues" evidence="1">
    <location>
        <begin position="160"/>
        <end position="170"/>
    </location>
</feature>
<feature type="domain" description="AB hydrolase-1" evidence="2">
    <location>
        <begin position="344"/>
        <end position="456"/>
    </location>
</feature>
<feature type="compositionally biased region" description="Polar residues" evidence="1">
    <location>
        <begin position="261"/>
        <end position="303"/>
    </location>
</feature>
<dbReference type="Proteomes" id="UP000696485">
    <property type="component" value="Unassembled WGS sequence"/>
</dbReference>
<feature type="region of interest" description="Disordered" evidence="1">
    <location>
        <begin position="613"/>
        <end position="709"/>
    </location>
</feature>
<evidence type="ECO:0000256" key="1">
    <source>
        <dbReference type="SAM" id="MobiDB-lite"/>
    </source>
</evidence>
<name>A0A9P5SGD6_9FUNG</name>
<feature type="region of interest" description="Disordered" evidence="1">
    <location>
        <begin position="137"/>
        <end position="182"/>
    </location>
</feature>
<dbReference type="Pfam" id="PF00561">
    <property type="entry name" value="Abhydrolase_1"/>
    <property type="match status" value="1"/>
</dbReference>
<keyword evidence="4" id="KW-1185">Reference proteome</keyword>
<feature type="region of interest" description="Disordered" evidence="1">
    <location>
        <begin position="60"/>
        <end position="117"/>
    </location>
</feature>
<feature type="compositionally biased region" description="Acidic residues" evidence="1">
    <location>
        <begin position="69"/>
        <end position="84"/>
    </location>
</feature>
<feature type="region of interest" description="Disordered" evidence="1">
    <location>
        <begin position="216"/>
        <end position="303"/>
    </location>
</feature>
<reference evidence="3" key="1">
    <citation type="journal article" date="2020" name="Fungal Divers.">
        <title>Resolving the Mortierellaceae phylogeny through synthesis of multi-gene phylogenetics and phylogenomics.</title>
        <authorList>
            <person name="Vandepol N."/>
            <person name="Liber J."/>
            <person name="Desiro A."/>
            <person name="Na H."/>
            <person name="Kennedy M."/>
            <person name="Barry K."/>
            <person name="Grigoriev I.V."/>
            <person name="Miller A.N."/>
            <person name="O'Donnell K."/>
            <person name="Stajich J.E."/>
            <person name="Bonito G."/>
        </authorList>
    </citation>
    <scope>NUCLEOTIDE SEQUENCE</scope>
    <source>
        <strain evidence="3">NVP1</strain>
    </source>
</reference>
<dbReference type="EMBL" id="JAAAUY010000759">
    <property type="protein sequence ID" value="KAF9326615.1"/>
    <property type="molecule type" value="Genomic_DNA"/>
</dbReference>
<dbReference type="InterPro" id="IPR029058">
    <property type="entry name" value="AB_hydrolase_fold"/>
</dbReference>
<dbReference type="AlphaFoldDB" id="A0A9P5SGD6"/>
<accession>A0A9P5SGD6</accession>
<dbReference type="PANTHER" id="PTHR43689:SF8">
    <property type="entry name" value="ALPHA_BETA-HYDROLASES SUPERFAMILY PROTEIN"/>
    <property type="match status" value="1"/>
</dbReference>
<comment type="caution">
    <text evidence="3">The sequence shown here is derived from an EMBL/GenBank/DDBJ whole genome shotgun (WGS) entry which is preliminary data.</text>
</comment>
<dbReference type="PANTHER" id="PTHR43689">
    <property type="entry name" value="HYDROLASE"/>
    <property type="match status" value="1"/>
</dbReference>
<evidence type="ECO:0000313" key="3">
    <source>
        <dbReference type="EMBL" id="KAF9326615.1"/>
    </source>
</evidence>